<evidence type="ECO:0000256" key="1">
    <source>
        <dbReference type="SAM" id="Phobius"/>
    </source>
</evidence>
<dbReference type="AlphaFoldDB" id="H0FBA1"/>
<reference evidence="2 3" key="1">
    <citation type="journal article" date="2012" name="J. Bacteriol.">
        <title>Genome sequence of the highly efficient arsenite-oxidizing bacterium Achromobacter arsenitoxydans SY8.</title>
        <authorList>
            <person name="Li X."/>
            <person name="Hu Y."/>
            <person name="Gong J."/>
            <person name="Lin Y."/>
            <person name="Johnstone L."/>
            <person name="Rensing C."/>
            <person name="Wang G."/>
        </authorList>
    </citation>
    <scope>NUCLEOTIDE SEQUENCE [LARGE SCALE GENOMIC DNA]</scope>
    <source>
        <strain evidence="2 3">SY8</strain>
    </source>
</reference>
<protein>
    <submittedName>
        <fullName evidence="2">Uncharacterized protein</fullName>
    </submittedName>
</protein>
<dbReference type="EMBL" id="AGUF01000064">
    <property type="protein sequence ID" value="EHK64366.1"/>
    <property type="molecule type" value="Genomic_DNA"/>
</dbReference>
<proteinExistence type="predicted"/>
<feature type="transmembrane region" description="Helical" evidence="1">
    <location>
        <begin position="7"/>
        <end position="28"/>
    </location>
</feature>
<dbReference type="Proteomes" id="UP000003113">
    <property type="component" value="Unassembled WGS sequence"/>
</dbReference>
<keyword evidence="3" id="KW-1185">Reference proteome</keyword>
<evidence type="ECO:0000313" key="2">
    <source>
        <dbReference type="EMBL" id="EHK64366.1"/>
    </source>
</evidence>
<evidence type="ECO:0000313" key="3">
    <source>
        <dbReference type="Proteomes" id="UP000003113"/>
    </source>
</evidence>
<keyword evidence="1" id="KW-1133">Transmembrane helix</keyword>
<keyword evidence="1" id="KW-0812">Transmembrane</keyword>
<name>H0FBA1_9BURK</name>
<dbReference type="STRING" id="477184.KYC_20289"/>
<dbReference type="OrthoDB" id="8661492at2"/>
<dbReference type="RefSeq" id="WP_008165742.1">
    <property type="nucleotide sequence ID" value="NZ_AGUF01000064.1"/>
</dbReference>
<keyword evidence="1" id="KW-0472">Membrane</keyword>
<comment type="caution">
    <text evidence="2">The sequence shown here is derived from an EMBL/GenBank/DDBJ whole genome shotgun (WGS) entry which is preliminary data.</text>
</comment>
<gene>
    <name evidence="2" type="ORF">KYC_20289</name>
</gene>
<accession>H0FBA1</accession>
<organism evidence="2 3">
    <name type="scientific">Achromobacter arsenitoxydans SY8</name>
    <dbReference type="NCBI Taxonomy" id="477184"/>
    <lineage>
        <taxon>Bacteria</taxon>
        <taxon>Pseudomonadati</taxon>
        <taxon>Pseudomonadota</taxon>
        <taxon>Betaproteobacteria</taxon>
        <taxon>Burkholderiales</taxon>
        <taxon>Alcaligenaceae</taxon>
        <taxon>Achromobacter</taxon>
    </lineage>
</organism>
<sequence>MRSLLKAFRWAAGLLGGLWLVIALWGAFSPVVYLHYSKDATARISVFFNDNDDTAKQGMEPGQTVEFRTAMFAKPDMWILLTFPGESPDRLVLAKPFSRVEVYIGPGAKIERVETREDFFARL</sequence>